<keyword evidence="4" id="KW-1185">Reference proteome</keyword>
<organism evidence="3 4">
    <name type="scientific">Rubus argutus</name>
    <name type="common">Southern blackberry</name>
    <dbReference type="NCBI Taxonomy" id="59490"/>
    <lineage>
        <taxon>Eukaryota</taxon>
        <taxon>Viridiplantae</taxon>
        <taxon>Streptophyta</taxon>
        <taxon>Embryophyta</taxon>
        <taxon>Tracheophyta</taxon>
        <taxon>Spermatophyta</taxon>
        <taxon>Magnoliopsida</taxon>
        <taxon>eudicotyledons</taxon>
        <taxon>Gunneridae</taxon>
        <taxon>Pentapetalae</taxon>
        <taxon>rosids</taxon>
        <taxon>fabids</taxon>
        <taxon>Rosales</taxon>
        <taxon>Rosaceae</taxon>
        <taxon>Rosoideae</taxon>
        <taxon>Rosoideae incertae sedis</taxon>
        <taxon>Rubus</taxon>
    </lineage>
</organism>
<evidence type="ECO:0000313" key="4">
    <source>
        <dbReference type="Proteomes" id="UP001457282"/>
    </source>
</evidence>
<proteinExistence type="predicted"/>
<keyword evidence="2" id="KW-0472">Membrane</keyword>
<dbReference type="EMBL" id="JBEDUW010000007">
    <property type="protein sequence ID" value="KAK9912124.1"/>
    <property type="molecule type" value="Genomic_DNA"/>
</dbReference>
<evidence type="ECO:0000256" key="1">
    <source>
        <dbReference type="SAM" id="MobiDB-lite"/>
    </source>
</evidence>
<dbReference type="Proteomes" id="UP001457282">
    <property type="component" value="Unassembled WGS sequence"/>
</dbReference>
<gene>
    <name evidence="3" type="ORF">M0R45_035998</name>
</gene>
<feature type="region of interest" description="Disordered" evidence="1">
    <location>
        <begin position="52"/>
        <end position="76"/>
    </location>
</feature>
<keyword evidence="2" id="KW-1133">Transmembrane helix</keyword>
<reference evidence="3 4" key="1">
    <citation type="journal article" date="2023" name="G3 (Bethesda)">
        <title>A chromosome-length genome assembly and annotation of blackberry (Rubus argutus, cv. 'Hillquist').</title>
        <authorList>
            <person name="Bruna T."/>
            <person name="Aryal R."/>
            <person name="Dudchenko O."/>
            <person name="Sargent D.J."/>
            <person name="Mead D."/>
            <person name="Buti M."/>
            <person name="Cavallini A."/>
            <person name="Hytonen T."/>
            <person name="Andres J."/>
            <person name="Pham M."/>
            <person name="Weisz D."/>
            <person name="Mascagni F."/>
            <person name="Usai G."/>
            <person name="Natali L."/>
            <person name="Bassil N."/>
            <person name="Fernandez G.E."/>
            <person name="Lomsadze A."/>
            <person name="Armour M."/>
            <person name="Olukolu B."/>
            <person name="Poorten T."/>
            <person name="Britton C."/>
            <person name="Davik J."/>
            <person name="Ashrafi H."/>
            <person name="Aiden E.L."/>
            <person name="Borodovsky M."/>
            <person name="Worthington M."/>
        </authorList>
    </citation>
    <scope>NUCLEOTIDE SEQUENCE [LARGE SCALE GENOMIC DNA]</scope>
    <source>
        <strain evidence="3">PI 553951</strain>
    </source>
</reference>
<evidence type="ECO:0000313" key="3">
    <source>
        <dbReference type="EMBL" id="KAK9912124.1"/>
    </source>
</evidence>
<dbReference type="AlphaFoldDB" id="A0AAW1VYZ2"/>
<evidence type="ECO:0000256" key="2">
    <source>
        <dbReference type="SAM" id="Phobius"/>
    </source>
</evidence>
<name>A0AAW1VYZ2_RUBAR</name>
<protein>
    <submittedName>
        <fullName evidence="3">Uncharacterized protein</fullName>
    </submittedName>
</protein>
<sequence length="90" mass="9628">MSNISGFGYVLMYIVGVALLILLLSLASYLCSKRAHLAADAFDHHHRQSSHSSSIALAGDQTSSSEQLGGGGLDEATITNYPRLVYSKDQ</sequence>
<feature type="transmembrane region" description="Helical" evidence="2">
    <location>
        <begin position="6"/>
        <end position="27"/>
    </location>
</feature>
<keyword evidence="2" id="KW-0812">Transmembrane</keyword>
<accession>A0AAW1VYZ2</accession>
<comment type="caution">
    <text evidence="3">The sequence shown here is derived from an EMBL/GenBank/DDBJ whole genome shotgun (WGS) entry which is preliminary data.</text>
</comment>